<evidence type="ECO:0000259" key="7">
    <source>
        <dbReference type="PROSITE" id="PS51651"/>
    </source>
</evidence>
<dbReference type="OrthoDB" id="47328at2759"/>
<dbReference type="InterPro" id="IPR043161">
    <property type="entry name" value="DOCK_C_lobe_A"/>
</dbReference>
<dbReference type="Pfam" id="PF14429">
    <property type="entry name" value="DOCK-C2"/>
    <property type="match status" value="1"/>
</dbReference>
<dbReference type="PROSITE" id="PS51651">
    <property type="entry name" value="DOCKER"/>
    <property type="match status" value="1"/>
</dbReference>
<dbReference type="Pfam" id="PF06920">
    <property type="entry name" value="DHR-2_Lobe_A"/>
    <property type="match status" value="1"/>
</dbReference>
<feature type="chain" id="PRO_5039898287" description="Dedicator of cytokinesis protein 7" evidence="5">
    <location>
        <begin position="28"/>
        <end position="1496"/>
    </location>
</feature>
<evidence type="ECO:0000256" key="1">
    <source>
        <dbReference type="ARBA" id="ARBA00022553"/>
    </source>
</evidence>
<evidence type="ECO:0000256" key="2">
    <source>
        <dbReference type="ARBA" id="ARBA00022658"/>
    </source>
</evidence>
<dbReference type="InterPro" id="IPR046769">
    <property type="entry name" value="DOCKER_Lobe_A"/>
</dbReference>
<dbReference type="FunFam" id="1.25.40.410:FF:000002">
    <property type="entry name" value="Dedicator of cytokinesis protein 7"/>
    <property type="match status" value="1"/>
</dbReference>
<sequence>MHFMLRVGASFMLSCLVLQVLFGKSSCPEFVTEVYTSVTYHNKSPDFHDEVKIKLPAKLTDRHHLFFTFYHISCQRKVEQTTPTETPIGYTWLPLCHDGRLQMGEHLLPVMLERPPASYSFLSPHVQIPNTKWVDGHKGLFDICLQAASTVHPQDPYLDRFFQLCTAVECGHVPQRLLNGETAETELRASLLELTRCQPGPLVRFLPTVLDALVRMLVQPPRLGGQPFNLGQAAFHALAAVADSVVAARGPERHSRAERPAGHVHPVPVHVAPPRVVRALAHKRLRLAPVSWHRRQSRRPPGQRRASIEVSARPQQQQPGPWPARAHRPPLWRTSSRRRTVSVAVVGRPLDRTASMRPGNGQASSPLRSPPPRKLVHEELVLQWVVSSGAARDLALSNTWFLLELVVKSMTQHLAATGRLQAPRRHRFSSRFVDDVTTLVTTLTSDVISRCHQENLNNSLAFFLHDLLSIMDRGYVFKLIKAFCKQVSAKIQSLPDASSLASLKLDFLRVVSTTLTDRGSAFAELSPEFRQQHFLVALVLADLATTLQSSNPSLQAKAANMVRNLLTVHDWDPRFTDLEVVRPRVAALYLPLVAVVVDALPCLWDWRPPGEARAMRSTEGSDSRHRPASIHQAVAMAIAGSSVAWRGDPDHNESYSQGPPQPLVKEESSRHLLVCFLWVLKNADQRTLRHWWAEWPLHRLQRLLDTLYLCLSCFEYKGKKTMRKFAQQTLRKTSDIKSKLEDAILGHSSARSEMMMRRRGNNAGIVGADRSGAPQAPTQQGDRLRWRKDQTQWRHGSDNYDRPKIEVEMDAHIEGNLSTEVTMTILDVLELIIQVVSQSDSQQSVLGTVLRVLLHALDCNQSTLVLQNLFATQRSLVFKFPELLFEEETEQCADLCLLLLRHCSSCISSIRSQASASLYLLMRQNFEIGNNFARVKMQVTMSLSSLVGTSQSFNEEFLRKSLKTILRGNHAEAAHCLVHSAALVAEYLHMLEYKPYLPIGCVSFENVSQNILEESAVSDDVLSPDEEGICTGKYFTENGLVGLLEQAANSFSLAGMYEATNEVYKILIPISEAQRDYKKLANIHNKLHEAFTKVDQLVGKRVFGTYFRVGFYGPRFGDLDGEEFIYKEPTLTKLPEISHRLESFYAERFGADYVEVIKDSNMVDAYIQITYVEPYFDMYELRERVTYFDKNYNIRRFVYATPFTTDGRAHGDLHEQFKRKTIVTTANSFPYVKTRIQVIERTQARPHLCPPPPAVRWAFLTARCGRLLSPTRQVVLRPMEVAIEDVQKKTVELARATQQEPADPKILQMVLQGCMGTTVNQGPLEVALVFLADLAADPLRAPSPLQHRLRLAFRDFSRKCFEALRKNRTLIGPDQRDYQKELERNYNLLQRATPAHDTQQRGLLVPQSYVPWHLAVQLSLDANANFGQVHLFTGSREHWPGLVLSLSDRAETWARAGATAYSSVRSLLLHGVNFGVWAQKRRRRVPVVPENIAHSA</sequence>
<dbReference type="Pfam" id="PF20421">
    <property type="entry name" value="DHR-2_Lobe_C"/>
    <property type="match status" value="1"/>
</dbReference>
<feature type="region of interest" description="Disordered" evidence="4">
    <location>
        <begin position="349"/>
        <end position="372"/>
    </location>
</feature>
<dbReference type="InterPro" id="IPR043162">
    <property type="entry name" value="DOCK_C_lobe_C"/>
</dbReference>
<keyword evidence="1" id="KW-0597">Phosphoprotein</keyword>
<dbReference type="Gene3D" id="2.60.40.150">
    <property type="entry name" value="C2 domain"/>
    <property type="match status" value="1"/>
</dbReference>
<feature type="compositionally biased region" description="Basic residues" evidence="4">
    <location>
        <begin position="290"/>
        <end position="302"/>
    </location>
</feature>
<dbReference type="PANTHER" id="PTHR23317">
    <property type="entry name" value="DEDICATOR OF CYTOKINESIS DOCK"/>
    <property type="match status" value="1"/>
</dbReference>
<organism evidence="8 9">
    <name type="scientific">Haemaphysalis longicornis</name>
    <name type="common">Bush tick</name>
    <dbReference type="NCBI Taxonomy" id="44386"/>
    <lineage>
        <taxon>Eukaryota</taxon>
        <taxon>Metazoa</taxon>
        <taxon>Ecdysozoa</taxon>
        <taxon>Arthropoda</taxon>
        <taxon>Chelicerata</taxon>
        <taxon>Arachnida</taxon>
        <taxon>Acari</taxon>
        <taxon>Parasitiformes</taxon>
        <taxon>Ixodida</taxon>
        <taxon>Ixodoidea</taxon>
        <taxon>Ixodidae</taxon>
        <taxon>Haemaphysalinae</taxon>
        <taxon>Haemaphysalis</taxon>
    </lineage>
</organism>
<dbReference type="GO" id="GO:0007264">
    <property type="term" value="P:small GTPase-mediated signal transduction"/>
    <property type="evidence" value="ECO:0007669"/>
    <property type="project" value="InterPro"/>
</dbReference>
<evidence type="ECO:0000313" key="9">
    <source>
        <dbReference type="Proteomes" id="UP000821853"/>
    </source>
</evidence>
<dbReference type="InterPro" id="IPR027007">
    <property type="entry name" value="C2_DOCK-type_domain"/>
</dbReference>
<dbReference type="InterPro" id="IPR046773">
    <property type="entry name" value="DOCKER_Lobe_C"/>
</dbReference>
<dbReference type="EMBL" id="JABSTR010000004">
    <property type="protein sequence ID" value="KAH9366288.1"/>
    <property type="molecule type" value="Genomic_DNA"/>
</dbReference>
<feature type="signal peptide" evidence="5">
    <location>
        <begin position="1"/>
        <end position="27"/>
    </location>
</feature>
<dbReference type="Gene3D" id="1.20.58.740">
    <property type="match status" value="1"/>
</dbReference>
<dbReference type="GO" id="GO:0005085">
    <property type="term" value="F:guanyl-nucleotide exchange factor activity"/>
    <property type="evidence" value="ECO:0007669"/>
    <property type="project" value="UniProtKB-KW"/>
</dbReference>
<dbReference type="VEuPathDB" id="VectorBase:HLOH_064123"/>
<dbReference type="Proteomes" id="UP000821853">
    <property type="component" value="Chromosome 2"/>
</dbReference>
<comment type="caution">
    <text evidence="8">The sequence shown here is derived from an EMBL/GenBank/DDBJ whole genome shotgun (WGS) entry which is preliminary data.</text>
</comment>
<evidence type="ECO:0000313" key="8">
    <source>
        <dbReference type="EMBL" id="KAH9366288.1"/>
    </source>
</evidence>
<comment type="similarity">
    <text evidence="3">Belongs to the DOCK family.</text>
</comment>
<evidence type="ECO:0000256" key="4">
    <source>
        <dbReference type="SAM" id="MobiDB-lite"/>
    </source>
</evidence>
<evidence type="ECO:0000256" key="5">
    <source>
        <dbReference type="SAM" id="SignalP"/>
    </source>
</evidence>
<dbReference type="InterPro" id="IPR046770">
    <property type="entry name" value="DOCKER_Lobe_B"/>
</dbReference>
<evidence type="ECO:0000256" key="3">
    <source>
        <dbReference type="PROSITE-ProRule" id="PRU00983"/>
    </source>
</evidence>
<dbReference type="OMA" id="LIDLMYX"/>
<dbReference type="PANTHER" id="PTHR23317:SF76">
    <property type="entry name" value="LD20667P"/>
    <property type="match status" value="1"/>
</dbReference>
<keyword evidence="2" id="KW-0344">Guanine-nucleotide releasing factor</keyword>
<reference evidence="8 9" key="1">
    <citation type="journal article" date="2020" name="Cell">
        <title>Large-Scale Comparative Analyses of Tick Genomes Elucidate Their Genetic Diversity and Vector Capacities.</title>
        <authorList>
            <consortium name="Tick Genome and Microbiome Consortium (TIGMIC)"/>
            <person name="Jia N."/>
            <person name="Wang J."/>
            <person name="Shi W."/>
            <person name="Du L."/>
            <person name="Sun Y."/>
            <person name="Zhan W."/>
            <person name="Jiang J.F."/>
            <person name="Wang Q."/>
            <person name="Zhang B."/>
            <person name="Ji P."/>
            <person name="Bell-Sakyi L."/>
            <person name="Cui X.M."/>
            <person name="Yuan T.T."/>
            <person name="Jiang B.G."/>
            <person name="Yang W.F."/>
            <person name="Lam T.T."/>
            <person name="Chang Q.C."/>
            <person name="Ding S.J."/>
            <person name="Wang X.J."/>
            <person name="Zhu J.G."/>
            <person name="Ruan X.D."/>
            <person name="Zhao L."/>
            <person name="Wei J.T."/>
            <person name="Ye R.Z."/>
            <person name="Que T.C."/>
            <person name="Du C.H."/>
            <person name="Zhou Y.H."/>
            <person name="Cheng J.X."/>
            <person name="Dai P.F."/>
            <person name="Guo W.B."/>
            <person name="Han X.H."/>
            <person name="Huang E.J."/>
            <person name="Li L.F."/>
            <person name="Wei W."/>
            <person name="Gao Y.C."/>
            <person name="Liu J.Z."/>
            <person name="Shao H.Z."/>
            <person name="Wang X."/>
            <person name="Wang C.C."/>
            <person name="Yang T.C."/>
            <person name="Huo Q.B."/>
            <person name="Li W."/>
            <person name="Chen H.Y."/>
            <person name="Chen S.E."/>
            <person name="Zhou L.G."/>
            <person name="Ni X.B."/>
            <person name="Tian J.H."/>
            <person name="Sheng Y."/>
            <person name="Liu T."/>
            <person name="Pan Y.S."/>
            <person name="Xia L.Y."/>
            <person name="Li J."/>
            <person name="Zhao F."/>
            <person name="Cao W.C."/>
        </authorList>
    </citation>
    <scope>NUCLEOTIDE SEQUENCE [LARGE SCALE GENOMIC DNA]</scope>
    <source>
        <strain evidence="8">HaeL-2018</strain>
    </source>
</reference>
<dbReference type="InterPro" id="IPR016024">
    <property type="entry name" value="ARM-type_fold"/>
</dbReference>
<feature type="domain" description="C2 DOCK-type" evidence="6">
    <location>
        <begin position="1"/>
        <end position="148"/>
    </location>
</feature>
<feature type="region of interest" description="Disordered" evidence="4">
    <location>
        <begin position="290"/>
        <end position="333"/>
    </location>
</feature>
<dbReference type="InterPro" id="IPR035892">
    <property type="entry name" value="C2_domain_sf"/>
</dbReference>
<accession>A0A9J6FVD0</accession>
<gene>
    <name evidence="8" type="ORF">HPB48_010297</name>
</gene>
<dbReference type="InterPro" id="IPR027357">
    <property type="entry name" value="DOCKER_dom"/>
</dbReference>
<keyword evidence="9" id="KW-1185">Reference proteome</keyword>
<dbReference type="Gene3D" id="1.25.40.410">
    <property type="match status" value="1"/>
</dbReference>
<name>A0A9J6FVD0_HAELO</name>
<dbReference type="InterPro" id="IPR026791">
    <property type="entry name" value="DOCK"/>
</dbReference>
<keyword evidence="5" id="KW-0732">Signal</keyword>
<dbReference type="PROSITE" id="PS51650">
    <property type="entry name" value="C2_DOCK"/>
    <property type="match status" value="1"/>
</dbReference>
<feature type="domain" description="DOCKER" evidence="7">
    <location>
        <begin position="944"/>
        <end position="1402"/>
    </location>
</feature>
<proteinExistence type="inferred from homology"/>
<dbReference type="Pfam" id="PF20422">
    <property type="entry name" value="DHR-2_Lobe_B"/>
    <property type="match status" value="1"/>
</dbReference>
<dbReference type="SUPFAM" id="SSF48371">
    <property type="entry name" value="ARM repeat"/>
    <property type="match status" value="1"/>
</dbReference>
<evidence type="ECO:0000259" key="6">
    <source>
        <dbReference type="PROSITE" id="PS51650"/>
    </source>
</evidence>
<feature type="region of interest" description="Disordered" evidence="4">
    <location>
        <begin position="764"/>
        <end position="784"/>
    </location>
</feature>
<evidence type="ECO:0008006" key="10">
    <source>
        <dbReference type="Google" id="ProtNLM"/>
    </source>
</evidence>
<dbReference type="FunFam" id="1.20.58.740:FF:000002">
    <property type="entry name" value="Dedicator of cytokinesis protein 7"/>
    <property type="match status" value="1"/>
</dbReference>
<protein>
    <recommendedName>
        <fullName evidence="10">Dedicator of cytokinesis protein 7</fullName>
    </recommendedName>
</protein>